<feature type="compositionally biased region" description="Polar residues" evidence="2">
    <location>
        <begin position="166"/>
        <end position="201"/>
    </location>
</feature>
<feature type="coiled-coil region" evidence="1">
    <location>
        <begin position="556"/>
        <end position="621"/>
    </location>
</feature>
<reference evidence="3 4" key="1">
    <citation type="journal article" date="2012" name="PLoS Pathog.">
        <title>Diverse lifestyles and strategies of plant pathogenesis encoded in the genomes of eighteen Dothideomycetes fungi.</title>
        <authorList>
            <person name="Ohm R.A."/>
            <person name="Feau N."/>
            <person name="Henrissat B."/>
            <person name="Schoch C.L."/>
            <person name="Horwitz B.A."/>
            <person name="Barry K.W."/>
            <person name="Condon B.J."/>
            <person name="Copeland A.C."/>
            <person name="Dhillon B."/>
            <person name="Glaser F."/>
            <person name="Hesse C.N."/>
            <person name="Kosti I."/>
            <person name="LaButti K."/>
            <person name="Lindquist E.A."/>
            <person name="Lucas S."/>
            <person name="Salamov A.A."/>
            <person name="Bradshaw R.E."/>
            <person name="Ciuffetti L."/>
            <person name="Hamelin R.C."/>
            <person name="Kema G.H.J."/>
            <person name="Lawrence C."/>
            <person name="Scott J.A."/>
            <person name="Spatafora J.W."/>
            <person name="Turgeon B.G."/>
            <person name="de Wit P.J.G.M."/>
            <person name="Zhong S."/>
            <person name="Goodwin S.B."/>
            <person name="Grigoriev I.V."/>
        </authorList>
    </citation>
    <scope>NUCLEOTIDE SEQUENCE [LARGE SCALE GENOMIC DNA]</scope>
    <source>
        <strain evidence="3 4">SO2202</strain>
    </source>
</reference>
<dbReference type="Proteomes" id="UP000016931">
    <property type="component" value="Unassembled WGS sequence"/>
</dbReference>
<name>M3D0H3_SPHMS</name>
<dbReference type="GeneID" id="27903078"/>
<evidence type="ECO:0000256" key="1">
    <source>
        <dbReference type="SAM" id="Coils"/>
    </source>
</evidence>
<keyword evidence="1" id="KW-0175">Coiled coil</keyword>
<dbReference type="OrthoDB" id="5367584at2759"/>
<dbReference type="Pfam" id="PF12709">
    <property type="entry name" value="Fungal_TACC"/>
    <property type="match status" value="1"/>
</dbReference>
<feature type="region of interest" description="Disordered" evidence="2">
    <location>
        <begin position="695"/>
        <end position="753"/>
    </location>
</feature>
<sequence length="753" mass="82217">MDSPLAPRMVEESALAFDHNEPSSPFMTEAESRLISKTWDAPIDTEHMSDAEQPQQQPQQQTPMEMFATPRKPNFEDCMDDKENVPQDKDNNNNNNNNNTIQKIPRPATPPERKALPESPRASRARKESMTDARRGSADGDQMPPPPPSTCKPQTPKRSPLKPSRSAANGQTPRASATTRSNSFESELTRTTTRASNDNFEVRTIQQYTHVEENSGVDDTGFSAFSEVPDMTTWAKMGQSPAKRGDSLRTPGKMADATPRTSRKRPSPSRSPSPTPRRAKNGHERSTSQDGTTYLIDFTQQMDHMGGYGRHTSPAKSTTQPDLLKFMNNQRSPHKTARQSWATPAKQSNIMNLLDFELPPAPTPRSIPTITVRELESLKSSYLSQISSLKATLSGREAEVESLKRAVGDAERRVGEAQESLREEKNRCEYAEEQKAGWEKRGQEVEYLLKEVKEEVMKSEAEKEELLRKVEEFERRSEDAEARAVKAEERFADALAARAASGEAGGDIDPNAMEEQVQRLVAAQIDSKIEAVSRELHSVYKEKHERKVATLKKSYEARGEKKCAELQARLHELEKQHEDLLAAKDATFSGPVAAASSGEAEAELKFQIEEQRAQFARLEAEISTSRQYQAQLERELAQERIEKGDLVAAVDEMLLLQSEQGGGGSAQGAMSVVQDFRKSISSRPASSLSGAAAATSSGLRAPGGGAAPAAAGGIGSRIGGVGRPGGSGIAKGGGGGMMSRIEKMGASARTGSG</sequence>
<feature type="compositionally biased region" description="Gly residues" evidence="2">
    <location>
        <begin position="701"/>
        <end position="737"/>
    </location>
</feature>
<dbReference type="OMA" id="FSEMPGI"/>
<dbReference type="InterPro" id="IPR024312">
    <property type="entry name" value="TACC_fungi"/>
</dbReference>
<feature type="coiled-coil region" evidence="1">
    <location>
        <begin position="393"/>
        <end position="497"/>
    </location>
</feature>
<dbReference type="RefSeq" id="XP_016759144.1">
    <property type="nucleotide sequence ID" value="XM_016905941.1"/>
</dbReference>
<dbReference type="HOGENOM" id="CLU_010168_2_0_1"/>
<feature type="region of interest" description="Disordered" evidence="2">
    <location>
        <begin position="1"/>
        <end position="201"/>
    </location>
</feature>
<feature type="compositionally biased region" description="Basic and acidic residues" evidence="2">
    <location>
        <begin position="81"/>
        <end position="91"/>
    </location>
</feature>
<feature type="region of interest" description="Disordered" evidence="2">
    <location>
        <begin position="233"/>
        <end position="292"/>
    </location>
</feature>
<feature type="compositionally biased region" description="Basic and acidic residues" evidence="2">
    <location>
        <begin position="125"/>
        <end position="138"/>
    </location>
</feature>
<evidence type="ECO:0000313" key="3">
    <source>
        <dbReference type="EMBL" id="EMF11023.1"/>
    </source>
</evidence>
<dbReference type="EMBL" id="KB456266">
    <property type="protein sequence ID" value="EMF11023.1"/>
    <property type="molecule type" value="Genomic_DNA"/>
</dbReference>
<proteinExistence type="predicted"/>
<dbReference type="STRING" id="692275.M3D0H3"/>
<dbReference type="eggNOG" id="ENOG502S2YR">
    <property type="taxonomic scope" value="Eukaryota"/>
</dbReference>
<keyword evidence="4" id="KW-1185">Reference proteome</keyword>
<evidence type="ECO:0000256" key="2">
    <source>
        <dbReference type="SAM" id="MobiDB-lite"/>
    </source>
</evidence>
<accession>M3D0H3</accession>
<organism evidence="3 4">
    <name type="scientific">Sphaerulina musiva (strain SO2202)</name>
    <name type="common">Poplar stem canker fungus</name>
    <name type="synonym">Septoria musiva</name>
    <dbReference type="NCBI Taxonomy" id="692275"/>
    <lineage>
        <taxon>Eukaryota</taxon>
        <taxon>Fungi</taxon>
        <taxon>Dikarya</taxon>
        <taxon>Ascomycota</taxon>
        <taxon>Pezizomycotina</taxon>
        <taxon>Dothideomycetes</taxon>
        <taxon>Dothideomycetidae</taxon>
        <taxon>Mycosphaerellales</taxon>
        <taxon>Mycosphaerellaceae</taxon>
        <taxon>Sphaerulina</taxon>
    </lineage>
</organism>
<dbReference type="AlphaFoldDB" id="M3D0H3"/>
<protein>
    <submittedName>
        <fullName evidence="3">Uncharacterized protein</fullName>
    </submittedName>
</protein>
<evidence type="ECO:0000313" key="4">
    <source>
        <dbReference type="Proteomes" id="UP000016931"/>
    </source>
</evidence>
<gene>
    <name evidence="3" type="ORF">SEPMUDRAFT_150059</name>
</gene>